<dbReference type="CDD" id="cd01298">
    <property type="entry name" value="ATZ_TRZ_like"/>
    <property type="match status" value="1"/>
</dbReference>
<evidence type="ECO:0000256" key="1">
    <source>
        <dbReference type="ARBA" id="ARBA00022801"/>
    </source>
</evidence>
<dbReference type="Gene3D" id="3.20.20.140">
    <property type="entry name" value="Metal-dependent hydrolases"/>
    <property type="match status" value="1"/>
</dbReference>
<dbReference type="InterPro" id="IPR006680">
    <property type="entry name" value="Amidohydro-rel"/>
</dbReference>
<dbReference type="OrthoDB" id="194468at2759"/>
<dbReference type="KEGG" id="cre:CHLRE_16g679150v5"/>
<dbReference type="PANTHER" id="PTHR43794:SF11">
    <property type="entry name" value="AMIDOHYDROLASE-RELATED DOMAIN-CONTAINING PROTEIN"/>
    <property type="match status" value="1"/>
</dbReference>
<gene>
    <name evidence="3" type="ORF">CHLRE_16g679150v5</name>
</gene>
<protein>
    <recommendedName>
        <fullName evidence="2">Amidohydrolase-related domain-containing protein</fullName>
    </recommendedName>
</protein>
<dbReference type="InterPro" id="IPR032466">
    <property type="entry name" value="Metal_Hydrolase"/>
</dbReference>
<dbReference type="SUPFAM" id="SSF51556">
    <property type="entry name" value="Metallo-dependent hydrolases"/>
    <property type="match status" value="1"/>
</dbReference>
<dbReference type="STRING" id="3055.A8J3T4"/>
<dbReference type="InterPro" id="IPR011059">
    <property type="entry name" value="Metal-dep_hydrolase_composite"/>
</dbReference>
<proteinExistence type="predicted"/>
<dbReference type="PANTHER" id="PTHR43794">
    <property type="entry name" value="AMINOHYDROLASE SSNA-RELATED"/>
    <property type="match status" value="1"/>
</dbReference>
<dbReference type="PaxDb" id="3055-EDP01314"/>
<dbReference type="EMBL" id="CM008977">
    <property type="protein sequence ID" value="PNW72176.1"/>
    <property type="molecule type" value="Genomic_DNA"/>
</dbReference>
<dbReference type="SUPFAM" id="SSF51338">
    <property type="entry name" value="Composite domain of metallo-dependent hydrolases"/>
    <property type="match status" value="1"/>
</dbReference>
<dbReference type="GO" id="GO:0019239">
    <property type="term" value="F:deaminase activity"/>
    <property type="evidence" value="ECO:0000318"/>
    <property type="project" value="GO_Central"/>
</dbReference>
<name>A8J3T4_CHLRE</name>
<dbReference type="GO" id="GO:0005829">
    <property type="term" value="C:cytosol"/>
    <property type="evidence" value="ECO:0000318"/>
    <property type="project" value="GO_Central"/>
</dbReference>
<dbReference type="Proteomes" id="UP000006906">
    <property type="component" value="Chromosome 16"/>
</dbReference>
<sequence>MVPRAGVPRPAAKGTILIRDISHLATQNDALGEIADAAIFIRDNVIEWVGKTADLPLDMSEADRVISGKGHVFMPGMVNTHAHMFQSLNRCMAQDQQLHGWLKTLYPVWSRHTADSVYISTQVAIAELLLSGCTTSSDHLYMFPNDVTLDDTIRAARSLGLRFHPVRGGMSAGVSKGGIAPDSVVEEEPAILADMERCIKEFHDNSKYSMLRMSLGPSSQKTVTHDLMISSARLARKHPGVRLHTHLAENEEDITYTHKMYGYRFGEYIQAVEWDKCDCWFAHCVKLNESERALFSQRGIGVAHCPSSNTRLASGIAPVRAMLDQGVNVGLGVDGACSSDAASILAEARLALLLQRAGGDPRGLGVREALRMATRGGAVNLGRGEVLGQVAPGFAADVVGFKYEGKVAYAGAGVDPVASLLLCAPTSGVVNWSIIDGHVVVKEGVLMAADLGQGEGADAGEREFDVAAMCAAADKFCGELTAGVAEASLGKQ</sequence>
<dbReference type="InterPro" id="IPR050287">
    <property type="entry name" value="MTA/SAH_deaminase"/>
</dbReference>
<dbReference type="AlphaFoldDB" id="A8J3T4"/>
<reference evidence="3 4" key="1">
    <citation type="journal article" date="2007" name="Science">
        <title>The Chlamydomonas genome reveals the evolution of key animal and plant functions.</title>
        <authorList>
            <person name="Merchant S.S."/>
            <person name="Prochnik S.E."/>
            <person name="Vallon O."/>
            <person name="Harris E.H."/>
            <person name="Karpowicz S.J."/>
            <person name="Witman G.B."/>
            <person name="Terry A."/>
            <person name="Salamov A."/>
            <person name="Fritz-Laylin L.K."/>
            <person name="Marechal-Drouard L."/>
            <person name="Marshall W.F."/>
            <person name="Qu L.H."/>
            <person name="Nelson D.R."/>
            <person name="Sanderfoot A.A."/>
            <person name="Spalding M.H."/>
            <person name="Kapitonov V.V."/>
            <person name="Ren Q."/>
            <person name="Ferris P."/>
            <person name="Lindquist E."/>
            <person name="Shapiro H."/>
            <person name="Lucas S.M."/>
            <person name="Grimwood J."/>
            <person name="Schmutz J."/>
            <person name="Cardol P."/>
            <person name="Cerutti H."/>
            <person name="Chanfreau G."/>
            <person name="Chen C.L."/>
            <person name="Cognat V."/>
            <person name="Croft M.T."/>
            <person name="Dent R."/>
            <person name="Dutcher S."/>
            <person name="Fernandez E."/>
            <person name="Fukuzawa H."/>
            <person name="Gonzalez-Ballester D."/>
            <person name="Gonzalez-Halphen D."/>
            <person name="Hallmann A."/>
            <person name="Hanikenne M."/>
            <person name="Hippler M."/>
            <person name="Inwood W."/>
            <person name="Jabbari K."/>
            <person name="Kalanon M."/>
            <person name="Kuras R."/>
            <person name="Lefebvre P.A."/>
            <person name="Lemaire S.D."/>
            <person name="Lobanov A.V."/>
            <person name="Lohr M."/>
            <person name="Manuell A."/>
            <person name="Meier I."/>
            <person name="Mets L."/>
            <person name="Mittag M."/>
            <person name="Mittelmeier T."/>
            <person name="Moroney J.V."/>
            <person name="Moseley J."/>
            <person name="Napoli C."/>
            <person name="Nedelcu A.M."/>
            <person name="Niyogi K."/>
            <person name="Novoselov S.V."/>
            <person name="Paulsen I.T."/>
            <person name="Pazour G."/>
            <person name="Purton S."/>
            <person name="Ral J.P."/>
            <person name="Riano-Pachon D.M."/>
            <person name="Riekhof W."/>
            <person name="Rymarquis L."/>
            <person name="Schroda M."/>
            <person name="Stern D."/>
            <person name="Umen J."/>
            <person name="Willows R."/>
            <person name="Wilson N."/>
            <person name="Zimmer S.L."/>
            <person name="Allmer J."/>
            <person name="Balk J."/>
            <person name="Bisova K."/>
            <person name="Chen C.J."/>
            <person name="Elias M."/>
            <person name="Gendler K."/>
            <person name="Hauser C."/>
            <person name="Lamb M.R."/>
            <person name="Ledford H."/>
            <person name="Long J.C."/>
            <person name="Minagawa J."/>
            <person name="Page M.D."/>
            <person name="Pan J."/>
            <person name="Pootakham W."/>
            <person name="Roje S."/>
            <person name="Rose A."/>
            <person name="Stahlberg E."/>
            <person name="Terauchi A.M."/>
            <person name="Yang P."/>
            <person name="Ball S."/>
            <person name="Bowler C."/>
            <person name="Dieckmann C.L."/>
            <person name="Gladyshev V.N."/>
            <person name="Green P."/>
            <person name="Jorgensen R."/>
            <person name="Mayfield S."/>
            <person name="Mueller-Roeber B."/>
            <person name="Rajamani S."/>
            <person name="Sayre R.T."/>
            <person name="Brokstein P."/>
            <person name="Dubchak I."/>
            <person name="Goodstein D."/>
            <person name="Hornick L."/>
            <person name="Huang Y.W."/>
            <person name="Jhaveri J."/>
            <person name="Luo Y."/>
            <person name="Martinez D."/>
            <person name="Ngau W.C."/>
            <person name="Otillar B."/>
            <person name="Poliakov A."/>
            <person name="Porter A."/>
            <person name="Szajkowski L."/>
            <person name="Werner G."/>
            <person name="Zhou K."/>
            <person name="Grigoriev I.V."/>
            <person name="Rokhsar D.S."/>
            <person name="Grossman A.R."/>
        </authorList>
    </citation>
    <scope>NUCLEOTIDE SEQUENCE [LARGE SCALE GENOMIC DNA]</scope>
    <source>
        <strain evidence="4">CC-503</strain>
    </source>
</reference>
<keyword evidence="4" id="KW-1185">Reference proteome</keyword>
<organism evidence="3 4">
    <name type="scientific">Chlamydomonas reinhardtii</name>
    <name type="common">Chlamydomonas smithii</name>
    <dbReference type="NCBI Taxonomy" id="3055"/>
    <lineage>
        <taxon>Eukaryota</taxon>
        <taxon>Viridiplantae</taxon>
        <taxon>Chlorophyta</taxon>
        <taxon>core chlorophytes</taxon>
        <taxon>Chlorophyceae</taxon>
        <taxon>CS clade</taxon>
        <taxon>Chlamydomonadales</taxon>
        <taxon>Chlamydomonadaceae</taxon>
        <taxon>Chlamydomonas</taxon>
    </lineage>
</organism>
<dbReference type="Gene3D" id="2.30.40.10">
    <property type="entry name" value="Urease, subunit C, domain 1"/>
    <property type="match status" value="1"/>
</dbReference>
<dbReference type="OMA" id="WLVPVEP"/>
<evidence type="ECO:0000313" key="4">
    <source>
        <dbReference type="Proteomes" id="UP000006906"/>
    </source>
</evidence>
<dbReference type="HOGENOM" id="CLU_012358_2_3_1"/>
<dbReference type="GeneID" id="5721532"/>
<accession>A8J3T4</accession>
<keyword evidence="1" id="KW-0378">Hydrolase</keyword>
<evidence type="ECO:0000313" key="3">
    <source>
        <dbReference type="EMBL" id="PNW72176.1"/>
    </source>
</evidence>
<evidence type="ECO:0000259" key="2">
    <source>
        <dbReference type="Pfam" id="PF01979"/>
    </source>
</evidence>
<feature type="domain" description="Amidohydrolase-related" evidence="2">
    <location>
        <begin position="74"/>
        <end position="403"/>
    </location>
</feature>
<dbReference type="eggNOG" id="KOG3968">
    <property type="taxonomic scope" value="Eukaryota"/>
</dbReference>
<dbReference type="Gramene" id="PNW72176">
    <property type="protein sequence ID" value="PNW72176"/>
    <property type="gene ID" value="CHLRE_16g679150v5"/>
</dbReference>
<dbReference type="InParanoid" id="A8J3T4"/>
<dbReference type="RefSeq" id="XP_001695977.1">
    <property type="nucleotide sequence ID" value="XM_001695925.2"/>
</dbReference>
<dbReference type="Pfam" id="PF01979">
    <property type="entry name" value="Amidohydro_1"/>
    <property type="match status" value="1"/>
</dbReference>